<dbReference type="AlphaFoldDB" id="A0A669CR84"/>
<reference evidence="5" key="3">
    <citation type="submission" date="2025-09" db="UniProtKB">
        <authorList>
            <consortium name="Ensembl"/>
        </authorList>
    </citation>
    <scope>IDENTIFICATION</scope>
</reference>
<evidence type="ECO:0000256" key="3">
    <source>
        <dbReference type="SAM" id="SignalP"/>
    </source>
</evidence>
<evidence type="ECO:0000256" key="2">
    <source>
        <dbReference type="SAM" id="Phobius"/>
    </source>
</evidence>
<evidence type="ECO:0000313" key="5">
    <source>
        <dbReference type="Ensembl" id="ENSONIP00000049278.1"/>
    </source>
</evidence>
<dbReference type="SUPFAM" id="SSF49265">
    <property type="entry name" value="Fibronectin type III"/>
    <property type="match status" value="2"/>
</dbReference>
<organism evidence="5 6">
    <name type="scientific">Oreochromis niloticus</name>
    <name type="common">Nile tilapia</name>
    <name type="synonym">Tilapia nilotica</name>
    <dbReference type="NCBI Taxonomy" id="8128"/>
    <lineage>
        <taxon>Eukaryota</taxon>
        <taxon>Metazoa</taxon>
        <taxon>Chordata</taxon>
        <taxon>Craniata</taxon>
        <taxon>Vertebrata</taxon>
        <taxon>Euteleostomi</taxon>
        <taxon>Actinopterygii</taxon>
        <taxon>Neopterygii</taxon>
        <taxon>Teleostei</taxon>
        <taxon>Neoteleostei</taxon>
        <taxon>Acanthomorphata</taxon>
        <taxon>Ovalentaria</taxon>
        <taxon>Cichlomorphae</taxon>
        <taxon>Cichliformes</taxon>
        <taxon>Cichlidae</taxon>
        <taxon>African cichlids</taxon>
        <taxon>Pseudocrenilabrinae</taxon>
        <taxon>Oreochromini</taxon>
        <taxon>Oreochromis</taxon>
    </lineage>
</organism>
<keyword evidence="2" id="KW-0812">Transmembrane</keyword>
<feature type="domain" description="Fibronectin type-III" evidence="4">
    <location>
        <begin position="118"/>
        <end position="205"/>
    </location>
</feature>
<gene>
    <name evidence="5" type="primary">LOC100705710</name>
</gene>
<reference evidence="5" key="2">
    <citation type="submission" date="2025-08" db="UniProtKB">
        <authorList>
            <consortium name="Ensembl"/>
        </authorList>
    </citation>
    <scope>IDENTIFICATION</scope>
</reference>
<feature type="signal peptide" evidence="3">
    <location>
        <begin position="1"/>
        <end position="24"/>
    </location>
</feature>
<dbReference type="SMART" id="SM00060">
    <property type="entry name" value="FN3"/>
    <property type="match status" value="2"/>
</dbReference>
<evidence type="ECO:0000313" key="6">
    <source>
        <dbReference type="Proteomes" id="UP000005207"/>
    </source>
</evidence>
<dbReference type="InterPro" id="IPR036116">
    <property type="entry name" value="FN3_sf"/>
</dbReference>
<keyword evidence="3" id="KW-0732">Signal</keyword>
<proteinExistence type="predicted"/>
<dbReference type="InterPro" id="IPR003961">
    <property type="entry name" value="FN3_dom"/>
</dbReference>
<dbReference type="GeneTree" id="ENSGT00530000069547"/>
<accession>A0A669CR84</accession>
<feature type="compositionally biased region" description="Low complexity" evidence="1">
    <location>
        <begin position="501"/>
        <end position="524"/>
    </location>
</feature>
<protein>
    <submittedName>
        <fullName evidence="5">Uncharacterized LOC100705710</fullName>
    </submittedName>
</protein>
<evidence type="ECO:0000256" key="1">
    <source>
        <dbReference type="SAM" id="MobiDB-lite"/>
    </source>
</evidence>
<keyword evidence="2" id="KW-0472">Membrane</keyword>
<feature type="transmembrane region" description="Helical" evidence="2">
    <location>
        <begin position="420"/>
        <end position="441"/>
    </location>
</feature>
<keyword evidence="6" id="KW-1185">Reference proteome</keyword>
<reference evidence="6" key="1">
    <citation type="submission" date="2012-01" db="EMBL/GenBank/DDBJ databases">
        <title>The Genome Sequence of Oreochromis niloticus (Nile Tilapia).</title>
        <authorList>
            <consortium name="Broad Institute Genome Assembly Team"/>
            <consortium name="Broad Institute Sequencing Platform"/>
            <person name="Di Palma F."/>
            <person name="Johnson J."/>
            <person name="Lander E.S."/>
            <person name="Lindblad-Toh K."/>
        </authorList>
    </citation>
    <scope>NUCLEOTIDE SEQUENCE [LARGE SCALE GENOMIC DNA]</scope>
</reference>
<dbReference type="InParanoid" id="A0A669CR84"/>
<sequence>MDSNRQVCIRISVIVLLLAHIATAAVLSGNNQTTDFSLDCTNDFGELMLCQLELQKCTEYSLTLQSVDGQKNCILQQCGTGQCCCSFRLILVIGETHTASIWKDGKVMESKVFGVTESIKPKTPTIKSVTESEGNFEVKWTSNMVGFINDYMTAQMTYYKKGETKKTSEIFKPVTTADGLNYYEGQDLDPSSTYVVSVKSFFSLSGKFSDSSKEWEFQTGNNQTTNSSLDCTNDFDELMLCQLELQNCTEYSLTLQSVDGQKNCTLQQCGTGQCCCSFRLILVIGETHTASIWKDGNVMESKVFGVTESIKPKTPTITSVTESEGNFEVKWTSNITGLLNDYMTAELTYYKKGETEKTSERFKPVTTADGLNYYEGQDLDPNSTYVVSVKSFLSLSGKFSDSSKEWEFQTGTFTARSPPYPLVVIIVCLSIAAVILSAVMYGSYVRYKRNWWDVVTKPPNPSFLNIYPSKDQVLKPETSITSSICVEPLIPDDSKLGSKMSLTDTSSGSLQQSSGISTGSSDLSYANAEPPETINEEPLITKAVHDVLSKLFLNISPISPVTTSPLTQLMNMQKSDLCSAPYNPCSVQANDTSSGSSVFENKTYSLLIPVSEHQAMTGNLEAQEKAEMLCVPDYHPSKSDMEMCPHQLLPSCQVPAQQDSGSFLRQTDMSYQSYKADSGTFSYEEDTSLSSVSSGTNASDSCEFSSRAEAEFESSNEVISGKPKLGEEVTICDENPCYGCVPKGSNSFLAVDDDYQALPSLEKQPDILLVEQGNGEYEKLLCKEGLFKKTPQSILSEVFPGFIHNVQDGQLQIPFSALMSVDHSVPIITDAGYQAV</sequence>
<dbReference type="Proteomes" id="UP000005207">
    <property type="component" value="Linkage group LG1"/>
</dbReference>
<dbReference type="Gene3D" id="2.60.40.10">
    <property type="entry name" value="Immunoglobulins"/>
    <property type="match status" value="2"/>
</dbReference>
<evidence type="ECO:0000259" key="4">
    <source>
        <dbReference type="SMART" id="SM00060"/>
    </source>
</evidence>
<feature type="chain" id="PRO_5025690535" evidence="3">
    <location>
        <begin position="25"/>
        <end position="836"/>
    </location>
</feature>
<keyword evidence="2" id="KW-1133">Transmembrane helix</keyword>
<feature type="region of interest" description="Disordered" evidence="1">
    <location>
        <begin position="497"/>
        <end position="537"/>
    </location>
</feature>
<name>A0A669CR84_ORENI</name>
<feature type="domain" description="Fibronectin type-III" evidence="4">
    <location>
        <begin position="309"/>
        <end position="396"/>
    </location>
</feature>
<dbReference type="InterPro" id="IPR013783">
    <property type="entry name" value="Ig-like_fold"/>
</dbReference>
<dbReference type="Ensembl" id="ENSONIT00000080550.1">
    <property type="protein sequence ID" value="ENSONIP00000049278.1"/>
    <property type="gene ID" value="ENSONIG00000017178.2"/>
</dbReference>